<dbReference type="GO" id="GO:0005730">
    <property type="term" value="C:nucleolus"/>
    <property type="evidence" value="ECO:0007669"/>
    <property type="project" value="TreeGrafter"/>
</dbReference>
<dbReference type="OrthoDB" id="5556956at2759"/>
<dbReference type="InParanoid" id="A0A286UN88"/>
<accession>A0A286UN88</accession>
<feature type="compositionally biased region" description="Acidic residues" evidence="1">
    <location>
        <begin position="53"/>
        <end position="65"/>
    </location>
</feature>
<evidence type="ECO:0000313" key="3">
    <source>
        <dbReference type="Proteomes" id="UP000217199"/>
    </source>
</evidence>
<evidence type="ECO:0008006" key="4">
    <source>
        <dbReference type="Google" id="ProtNLM"/>
    </source>
</evidence>
<dbReference type="STRING" id="2282107.A0A286UN88"/>
<feature type="region of interest" description="Disordered" evidence="1">
    <location>
        <begin position="311"/>
        <end position="333"/>
    </location>
</feature>
<organism evidence="2 3">
    <name type="scientific">Pyrrhoderma noxium</name>
    <dbReference type="NCBI Taxonomy" id="2282107"/>
    <lineage>
        <taxon>Eukaryota</taxon>
        <taxon>Fungi</taxon>
        <taxon>Dikarya</taxon>
        <taxon>Basidiomycota</taxon>
        <taxon>Agaricomycotina</taxon>
        <taxon>Agaricomycetes</taxon>
        <taxon>Hymenochaetales</taxon>
        <taxon>Hymenochaetaceae</taxon>
        <taxon>Pyrrhoderma</taxon>
    </lineage>
</organism>
<feature type="compositionally biased region" description="Acidic residues" evidence="1">
    <location>
        <begin position="77"/>
        <end position="107"/>
    </location>
</feature>
<reference evidence="2 3" key="1">
    <citation type="journal article" date="2017" name="Mol. Ecol.">
        <title>Comparative and population genomic landscape of Phellinus noxius: A hypervariable fungus causing root rot in trees.</title>
        <authorList>
            <person name="Chung C.L."/>
            <person name="Lee T.J."/>
            <person name="Akiba M."/>
            <person name="Lee H.H."/>
            <person name="Kuo T.H."/>
            <person name="Liu D."/>
            <person name="Ke H.M."/>
            <person name="Yokoi T."/>
            <person name="Roa M.B."/>
            <person name="Lu M.J."/>
            <person name="Chang Y.Y."/>
            <person name="Ann P.J."/>
            <person name="Tsai J.N."/>
            <person name="Chen C.Y."/>
            <person name="Tzean S.S."/>
            <person name="Ota Y."/>
            <person name="Hattori T."/>
            <person name="Sahashi N."/>
            <person name="Liou R.F."/>
            <person name="Kikuchi T."/>
            <person name="Tsai I.J."/>
        </authorList>
    </citation>
    <scope>NUCLEOTIDE SEQUENCE [LARGE SCALE GENOMIC DNA]</scope>
    <source>
        <strain evidence="2 3">FFPRI411160</strain>
    </source>
</reference>
<dbReference type="PANTHER" id="PTHR28096:SF1">
    <property type="entry name" value="PROTEIN FAF1"/>
    <property type="match status" value="1"/>
</dbReference>
<feature type="region of interest" description="Disordered" evidence="1">
    <location>
        <begin position="27"/>
        <end position="175"/>
    </location>
</feature>
<feature type="compositionally biased region" description="Basic residues" evidence="1">
    <location>
        <begin position="324"/>
        <end position="333"/>
    </location>
</feature>
<protein>
    <recommendedName>
        <fullName evidence="4">Protein FAF1</fullName>
    </recommendedName>
</protein>
<comment type="caution">
    <text evidence="2">The sequence shown here is derived from an EMBL/GenBank/DDBJ whole genome shotgun (WGS) entry which is preliminary data.</text>
</comment>
<proteinExistence type="predicted"/>
<dbReference type="PANTHER" id="PTHR28096">
    <property type="entry name" value="PROTEIN FAF1"/>
    <property type="match status" value="1"/>
</dbReference>
<feature type="compositionally biased region" description="Basic and acidic residues" evidence="1">
    <location>
        <begin position="147"/>
        <end position="159"/>
    </location>
</feature>
<dbReference type="GO" id="GO:0000462">
    <property type="term" value="P:maturation of SSU-rRNA from tricistronic rRNA transcript (SSU-rRNA, 5.8S rRNA, LSU-rRNA)"/>
    <property type="evidence" value="ECO:0007669"/>
    <property type="project" value="TreeGrafter"/>
</dbReference>
<keyword evidence="3" id="KW-1185">Reference proteome</keyword>
<dbReference type="EMBL" id="NBII01000003">
    <property type="protein sequence ID" value="PAV21071.1"/>
    <property type="molecule type" value="Genomic_DNA"/>
</dbReference>
<evidence type="ECO:0000256" key="1">
    <source>
        <dbReference type="SAM" id="MobiDB-lite"/>
    </source>
</evidence>
<sequence>MSNVDNQDKESLLAALNAYGQNFLESFGLTPQASTSNTEPEPKRKRRKLDHGDSDDSSNENEDEWGGFGNSSGSDLLSEDSEDDFSEDEDLSEGEDNEETIEDDEFTSEITNKKQPEVVVFGGTSKSDHTIMSKSQMKAFMSSKISKVREDETTTKPSKDSSTAEDDYEEERNNAQNDALLHKLVHTKLLSGSLNSELNMTPAQRRRALEGRVMELASSAKLGKGESIVRDTERKKNSKRVRLGLERKVGEQRQRTLEEAKNLGNYHQSIKHIFKDESKSSQNGNKKRDRGLKLGVGKFSNGVLKLSKKDVEAVRGCRNPPQNGRKKGGRKRS</sequence>
<feature type="compositionally biased region" description="Polar residues" evidence="1">
    <location>
        <begin position="27"/>
        <end position="39"/>
    </location>
</feature>
<name>A0A286UN88_9AGAM</name>
<gene>
    <name evidence="2" type="ORF">PNOK_0369800</name>
</gene>
<feature type="region of interest" description="Disordered" evidence="1">
    <location>
        <begin position="275"/>
        <end position="299"/>
    </location>
</feature>
<dbReference type="Proteomes" id="UP000217199">
    <property type="component" value="Unassembled WGS sequence"/>
</dbReference>
<dbReference type="AlphaFoldDB" id="A0A286UN88"/>
<evidence type="ECO:0000313" key="2">
    <source>
        <dbReference type="EMBL" id="PAV21071.1"/>
    </source>
</evidence>
<dbReference type="InterPro" id="IPR053030">
    <property type="entry name" value="Ribosomal_biogenesis_FAF1-like"/>
</dbReference>